<dbReference type="Proteomes" id="UP000688137">
    <property type="component" value="Unassembled WGS sequence"/>
</dbReference>
<dbReference type="EMBL" id="CAJJDM010000033">
    <property type="protein sequence ID" value="CAD8063361.1"/>
    <property type="molecule type" value="Genomic_DNA"/>
</dbReference>
<dbReference type="OMA" id="KPMKSHD"/>
<dbReference type="EMBL" id="CAJJDM010000033">
    <property type="protein sequence ID" value="CAD8063359.1"/>
    <property type="molecule type" value="Genomic_DNA"/>
</dbReference>
<name>A0A8S1LAH9_PARPR</name>
<evidence type="ECO:0000256" key="1">
    <source>
        <dbReference type="SAM" id="MobiDB-lite"/>
    </source>
</evidence>
<comment type="caution">
    <text evidence="3">The sequence shown here is derived from an EMBL/GenBank/DDBJ whole genome shotgun (WGS) entry which is preliminary data.</text>
</comment>
<keyword evidence="4" id="KW-1185">Reference proteome</keyword>
<feature type="region of interest" description="Disordered" evidence="1">
    <location>
        <begin position="130"/>
        <end position="166"/>
    </location>
</feature>
<evidence type="ECO:0000313" key="3">
    <source>
        <dbReference type="EMBL" id="CAD8063361.1"/>
    </source>
</evidence>
<reference evidence="3" key="1">
    <citation type="submission" date="2021-01" db="EMBL/GenBank/DDBJ databases">
        <authorList>
            <consortium name="Genoscope - CEA"/>
            <person name="William W."/>
        </authorList>
    </citation>
    <scope>NUCLEOTIDE SEQUENCE</scope>
</reference>
<gene>
    <name evidence="2" type="ORF">PPRIM_AZ9-3.1.T0340282</name>
    <name evidence="3" type="ORF">PPRIM_AZ9-3.1.T0340283</name>
</gene>
<sequence length="166" mass="19019">MENESYFKTVTSIQSNRSEYQLSKPIKSNDKPLKESDLALYQAARDKCANKQNEKLSSPLFQVTTLITNAAPLHKPTVKTTQYSNQPTSVFDFTDNRKEQNFKPHCIKVTEPGNNSDLVYKQQLKTSNLPNRENLYRNPITNGDPKSEYNRSTKTPFPKNQIKFVG</sequence>
<evidence type="ECO:0000313" key="2">
    <source>
        <dbReference type="EMBL" id="CAD8063359.1"/>
    </source>
</evidence>
<accession>A0A8S1LAH9</accession>
<proteinExistence type="predicted"/>
<dbReference type="AlphaFoldDB" id="A0A8S1LAH9"/>
<organism evidence="3 4">
    <name type="scientific">Paramecium primaurelia</name>
    <dbReference type="NCBI Taxonomy" id="5886"/>
    <lineage>
        <taxon>Eukaryota</taxon>
        <taxon>Sar</taxon>
        <taxon>Alveolata</taxon>
        <taxon>Ciliophora</taxon>
        <taxon>Intramacronucleata</taxon>
        <taxon>Oligohymenophorea</taxon>
        <taxon>Peniculida</taxon>
        <taxon>Parameciidae</taxon>
        <taxon>Paramecium</taxon>
    </lineage>
</organism>
<protein>
    <submittedName>
        <fullName evidence="3">Uncharacterized protein</fullName>
    </submittedName>
</protein>
<evidence type="ECO:0000313" key="4">
    <source>
        <dbReference type="Proteomes" id="UP000688137"/>
    </source>
</evidence>